<reference evidence="6" key="1">
    <citation type="submission" date="2020-12" db="EMBL/GenBank/DDBJ databases">
        <authorList>
            <person name="Iha C."/>
        </authorList>
    </citation>
    <scope>NUCLEOTIDE SEQUENCE</scope>
</reference>
<feature type="compositionally biased region" description="Basic and acidic residues" evidence="5">
    <location>
        <begin position="238"/>
        <end position="258"/>
    </location>
</feature>
<evidence type="ECO:0000256" key="5">
    <source>
        <dbReference type="SAM" id="MobiDB-lite"/>
    </source>
</evidence>
<evidence type="ECO:0000313" key="7">
    <source>
        <dbReference type="Proteomes" id="UP000708148"/>
    </source>
</evidence>
<keyword evidence="7" id="KW-1185">Reference proteome</keyword>
<evidence type="ECO:0008006" key="8">
    <source>
        <dbReference type="Google" id="ProtNLM"/>
    </source>
</evidence>
<dbReference type="PROSITE" id="PS50297">
    <property type="entry name" value="ANK_REP_REGION"/>
    <property type="match status" value="1"/>
</dbReference>
<dbReference type="PROSITE" id="PS50088">
    <property type="entry name" value="ANK_REPEAT"/>
    <property type="match status" value="2"/>
</dbReference>
<feature type="repeat" description="ANK" evidence="3">
    <location>
        <begin position="506"/>
        <end position="538"/>
    </location>
</feature>
<feature type="compositionally biased region" description="Basic and acidic residues" evidence="5">
    <location>
        <begin position="655"/>
        <end position="665"/>
    </location>
</feature>
<feature type="region of interest" description="Disordered" evidence="5">
    <location>
        <begin position="362"/>
        <end position="390"/>
    </location>
</feature>
<keyword evidence="1" id="KW-0677">Repeat</keyword>
<dbReference type="SMART" id="SM00248">
    <property type="entry name" value="ANK"/>
    <property type="match status" value="3"/>
</dbReference>
<name>A0A8S1ING9_9CHLO</name>
<feature type="compositionally biased region" description="Low complexity" evidence="5">
    <location>
        <begin position="693"/>
        <end position="707"/>
    </location>
</feature>
<evidence type="ECO:0000256" key="2">
    <source>
        <dbReference type="ARBA" id="ARBA00023043"/>
    </source>
</evidence>
<feature type="coiled-coil region" evidence="4">
    <location>
        <begin position="280"/>
        <end position="361"/>
    </location>
</feature>
<keyword evidence="4" id="KW-0175">Coiled coil</keyword>
<dbReference type="Gene3D" id="1.25.40.20">
    <property type="entry name" value="Ankyrin repeat-containing domain"/>
    <property type="match status" value="2"/>
</dbReference>
<comment type="caution">
    <text evidence="6">The sequence shown here is derived from an EMBL/GenBank/DDBJ whole genome shotgun (WGS) entry which is preliminary data.</text>
</comment>
<evidence type="ECO:0000313" key="6">
    <source>
        <dbReference type="EMBL" id="CAD7695278.1"/>
    </source>
</evidence>
<protein>
    <recommendedName>
        <fullName evidence="8">Ankyrin repeat</fullName>
    </recommendedName>
</protein>
<dbReference type="PANTHER" id="PTHR24178">
    <property type="entry name" value="MOLTING PROTEIN MLT-4"/>
    <property type="match status" value="1"/>
</dbReference>
<feature type="compositionally biased region" description="Basic and acidic residues" evidence="5">
    <location>
        <begin position="220"/>
        <end position="230"/>
    </location>
</feature>
<feature type="region of interest" description="Disordered" evidence="5">
    <location>
        <begin position="632"/>
        <end position="707"/>
    </location>
</feature>
<sequence>MRKYISEFREHQARQPSGWANSEGWQVVPPVGVATFDSRGPGIVYVTIVQFESGAGGPQLLARGVAKSRACTLVVAEGQVWDAQDRWCAGDEDWLVKMSATWLADGATRAKALAAIKAVRHPQTQAQLLSRVAGQLQSLTMHENMHIRCSASEALANLQESDLQNDVAVQKKEFKRGDWESSGMQTDQPKKHRLRPTEGAGHMVQKKHSGGKDPAAPMDGAKRQPRDLRELPVSPQKAARDPKDQRAGGEGPKKQDKMLKELAKQVVAERRRGDEMRSQALELKKQNREMKDAIIQIRAQVSRDELKAQVESLRRHNKKLKEASAKSLEEHHRFEGLAVEVGRLRERNRRLEEDVAALEAGRWEGGAEGSGGRSPTGGSVGRGQQSGARDLSAELDRVKAENRELREANLRLLEEPPTYRNALVQGTQGARAGWGMLEEAVVGFHLCEQSALEMECFERYFEDVLSRREPTQEQKAAMLDAAAQGRGSSLRLLLGMGLDPNFVDEEGDTPLHKAARYGKENALAVLLDAGVLCDVQNHIEYTAMHWAACFGRLGVARLLLGHGANAKIFAKGGGPLQMPRGTPARIASKHGYDEVLDLLKEVVEVEDHEESEDEGVEDHVDEKIDDNFVETFNGKNGENFGEKMDENIDGSFGEKFSENSDKELDEKSDEEEDDEEEDDEDDYFEWDHPCLELSGSLSGASGQGAPS</sequence>
<feature type="repeat" description="ANK" evidence="3">
    <location>
        <begin position="539"/>
        <end position="571"/>
    </location>
</feature>
<feature type="compositionally biased region" description="Acidic residues" evidence="5">
    <location>
        <begin position="666"/>
        <end position="684"/>
    </location>
</feature>
<proteinExistence type="predicted"/>
<feature type="compositionally biased region" description="Gly residues" evidence="5">
    <location>
        <begin position="363"/>
        <end position="381"/>
    </location>
</feature>
<evidence type="ECO:0000256" key="4">
    <source>
        <dbReference type="SAM" id="Coils"/>
    </source>
</evidence>
<dbReference type="AlphaFoldDB" id="A0A8S1ING9"/>
<dbReference type="SUPFAM" id="SSF48403">
    <property type="entry name" value="Ankyrin repeat"/>
    <property type="match status" value="1"/>
</dbReference>
<evidence type="ECO:0000256" key="3">
    <source>
        <dbReference type="PROSITE-ProRule" id="PRU00023"/>
    </source>
</evidence>
<dbReference type="EMBL" id="CAJHUC010000327">
    <property type="protein sequence ID" value="CAD7695278.1"/>
    <property type="molecule type" value="Genomic_DNA"/>
</dbReference>
<dbReference type="InterPro" id="IPR002110">
    <property type="entry name" value="Ankyrin_rpt"/>
</dbReference>
<gene>
    <name evidence="6" type="ORF">OSTQU699_LOCUS639</name>
</gene>
<dbReference type="OrthoDB" id="1854229at2759"/>
<feature type="region of interest" description="Disordered" evidence="5">
    <location>
        <begin position="174"/>
        <end position="258"/>
    </location>
</feature>
<dbReference type="Pfam" id="PF12796">
    <property type="entry name" value="Ank_2"/>
    <property type="match status" value="1"/>
</dbReference>
<evidence type="ECO:0000256" key="1">
    <source>
        <dbReference type="ARBA" id="ARBA00022737"/>
    </source>
</evidence>
<keyword evidence="2 3" id="KW-0040">ANK repeat</keyword>
<dbReference type="PANTHER" id="PTHR24178:SF9">
    <property type="entry name" value="ANK_REP_REGION DOMAIN-CONTAINING PROTEIN"/>
    <property type="match status" value="1"/>
</dbReference>
<dbReference type="Proteomes" id="UP000708148">
    <property type="component" value="Unassembled WGS sequence"/>
</dbReference>
<dbReference type="InterPro" id="IPR036770">
    <property type="entry name" value="Ankyrin_rpt-contain_sf"/>
</dbReference>
<organism evidence="6 7">
    <name type="scientific">Ostreobium quekettii</name>
    <dbReference type="NCBI Taxonomy" id="121088"/>
    <lineage>
        <taxon>Eukaryota</taxon>
        <taxon>Viridiplantae</taxon>
        <taxon>Chlorophyta</taxon>
        <taxon>core chlorophytes</taxon>
        <taxon>Ulvophyceae</taxon>
        <taxon>TCBD clade</taxon>
        <taxon>Bryopsidales</taxon>
        <taxon>Ostreobineae</taxon>
        <taxon>Ostreobiaceae</taxon>
        <taxon>Ostreobium</taxon>
    </lineage>
</organism>
<accession>A0A8S1ING9</accession>